<evidence type="ECO:0000313" key="2">
    <source>
        <dbReference type="EMBL" id="KER28090.1"/>
    </source>
</evidence>
<protein>
    <submittedName>
        <fullName evidence="2">Uncharacterized protein</fullName>
    </submittedName>
</protein>
<organism evidence="2 3">
    <name type="scientific">Opisthorchis viverrini</name>
    <name type="common">Southeast Asian liver fluke</name>
    <dbReference type="NCBI Taxonomy" id="6198"/>
    <lineage>
        <taxon>Eukaryota</taxon>
        <taxon>Metazoa</taxon>
        <taxon>Spiralia</taxon>
        <taxon>Lophotrochozoa</taxon>
        <taxon>Platyhelminthes</taxon>
        <taxon>Trematoda</taxon>
        <taxon>Digenea</taxon>
        <taxon>Opisthorchiida</taxon>
        <taxon>Opisthorchiata</taxon>
        <taxon>Opisthorchiidae</taxon>
        <taxon>Opisthorchis</taxon>
    </lineage>
</organism>
<gene>
    <name evidence="2" type="ORF">T265_05001</name>
</gene>
<keyword evidence="3" id="KW-1185">Reference proteome</keyword>
<accession>A0A074ZXL4</accession>
<proteinExistence type="predicted"/>
<dbReference type="OrthoDB" id="329563at2759"/>
<dbReference type="GeneID" id="20319183"/>
<evidence type="ECO:0000313" key="3">
    <source>
        <dbReference type="Proteomes" id="UP000054324"/>
    </source>
</evidence>
<feature type="region of interest" description="Disordered" evidence="1">
    <location>
        <begin position="77"/>
        <end position="116"/>
    </location>
</feature>
<feature type="compositionally biased region" description="Basic residues" evidence="1">
    <location>
        <begin position="91"/>
        <end position="104"/>
    </location>
</feature>
<name>A0A074ZXL4_OPIVI</name>
<dbReference type="AlphaFoldDB" id="A0A074ZXL4"/>
<dbReference type="RefSeq" id="XP_009168155.1">
    <property type="nucleotide sequence ID" value="XM_009169891.1"/>
</dbReference>
<dbReference type="CTD" id="20319183"/>
<dbReference type="EMBL" id="KL596707">
    <property type="protein sequence ID" value="KER28090.1"/>
    <property type="molecule type" value="Genomic_DNA"/>
</dbReference>
<reference evidence="2 3" key="1">
    <citation type="submission" date="2013-11" db="EMBL/GenBank/DDBJ databases">
        <title>Opisthorchis viverrini - life in the bile duct.</title>
        <authorList>
            <person name="Young N.D."/>
            <person name="Nagarajan N."/>
            <person name="Lin S.J."/>
            <person name="Korhonen P.K."/>
            <person name="Jex A.R."/>
            <person name="Hall R.S."/>
            <person name="Safavi-Hemami H."/>
            <person name="Kaewkong W."/>
            <person name="Bertrand D."/>
            <person name="Gao S."/>
            <person name="Seet Q."/>
            <person name="Wongkham S."/>
            <person name="Teh B.T."/>
            <person name="Wongkham C."/>
            <person name="Intapan P.M."/>
            <person name="Maleewong W."/>
            <person name="Yang X."/>
            <person name="Hu M."/>
            <person name="Wang Z."/>
            <person name="Hofmann A."/>
            <person name="Sternberg P.W."/>
            <person name="Tan P."/>
            <person name="Wang J."/>
            <person name="Gasser R.B."/>
        </authorList>
    </citation>
    <scope>NUCLEOTIDE SEQUENCE [LARGE SCALE GENOMIC DNA]</scope>
</reference>
<evidence type="ECO:0000256" key="1">
    <source>
        <dbReference type="SAM" id="MobiDB-lite"/>
    </source>
</evidence>
<sequence length="116" mass="12814">MYVGMCQQKGCSFERSVCSRKFSLGQRRAFLGVCVCTTSFSSQSQNFYMTFTIPQPDVLLPKVLVSCSTLSVSSCHATRRRHEGWDTARSPKSRQGKSSGKGRVRTIGLPVSKLAL</sequence>
<dbReference type="Proteomes" id="UP000054324">
    <property type="component" value="Unassembled WGS sequence"/>
</dbReference>
<dbReference type="KEGG" id="ovi:T265_05001"/>